<evidence type="ECO:0000313" key="23">
    <source>
        <dbReference type="Proteomes" id="UP001152797"/>
    </source>
</evidence>
<dbReference type="EMBL" id="CAMXCT020000456">
    <property type="protein sequence ID" value="CAL1132450.1"/>
    <property type="molecule type" value="Genomic_DNA"/>
</dbReference>
<keyword evidence="12" id="KW-0067">ATP-binding</keyword>
<evidence type="ECO:0000256" key="16">
    <source>
        <dbReference type="RuleBase" id="RU000532"/>
    </source>
</evidence>
<evidence type="ECO:0000256" key="7">
    <source>
        <dbReference type="ARBA" id="ARBA00013061"/>
    </source>
</evidence>
<accession>A0A9P1BUX7</accession>
<dbReference type="GO" id="GO:0043531">
    <property type="term" value="F:ADP binding"/>
    <property type="evidence" value="ECO:0007669"/>
    <property type="project" value="TreeGrafter"/>
</dbReference>
<keyword evidence="18" id="KW-0175">Coiled coil</keyword>
<evidence type="ECO:0000313" key="21">
    <source>
        <dbReference type="EMBL" id="CAI3979075.1"/>
    </source>
</evidence>
<dbReference type="GO" id="GO:0005829">
    <property type="term" value="C:cytosol"/>
    <property type="evidence" value="ECO:0007669"/>
    <property type="project" value="TreeGrafter"/>
</dbReference>
<comment type="cofactor">
    <cofactor evidence="2">
        <name>Mg(2+)</name>
        <dbReference type="ChEBI" id="CHEBI:18420"/>
    </cofactor>
</comment>
<evidence type="ECO:0000256" key="5">
    <source>
        <dbReference type="ARBA" id="ARBA00008982"/>
    </source>
</evidence>
<dbReference type="PANTHER" id="PTHR11406:SF0">
    <property type="entry name" value="PHOSPHOGLYCERATE KINASE"/>
    <property type="match status" value="1"/>
</dbReference>
<dbReference type="GO" id="GO:0004618">
    <property type="term" value="F:phosphoglycerate kinase activity"/>
    <property type="evidence" value="ECO:0007669"/>
    <property type="project" value="UniProtKB-EC"/>
</dbReference>
<dbReference type="PROSITE" id="PS51084">
    <property type="entry name" value="HIT_2"/>
    <property type="match status" value="1"/>
</dbReference>
<feature type="chain" id="PRO_5043269851" description="Phosphoglycerate kinase" evidence="19">
    <location>
        <begin position="19"/>
        <end position="1273"/>
    </location>
</feature>
<dbReference type="InterPro" id="IPR036043">
    <property type="entry name" value="Phosphoglycerate_kinase_sf"/>
</dbReference>
<dbReference type="GO" id="GO:0005524">
    <property type="term" value="F:ATP binding"/>
    <property type="evidence" value="ECO:0007669"/>
    <property type="project" value="UniProtKB-KW"/>
</dbReference>
<evidence type="ECO:0000256" key="14">
    <source>
        <dbReference type="ARBA" id="ARBA00023152"/>
    </source>
</evidence>
<dbReference type="FunFam" id="3.40.50.1260:FF:000019">
    <property type="entry name" value="Phosphoglycerate kinase 1"/>
    <property type="match status" value="1"/>
</dbReference>
<dbReference type="CDD" id="cd00318">
    <property type="entry name" value="Phosphoglycerate_kinase"/>
    <property type="match status" value="1"/>
</dbReference>
<dbReference type="InterPro" id="IPR015824">
    <property type="entry name" value="Phosphoglycerate_kinase_N"/>
</dbReference>
<dbReference type="GO" id="GO:0006094">
    <property type="term" value="P:gluconeogenesis"/>
    <property type="evidence" value="ECO:0007669"/>
    <property type="project" value="TreeGrafter"/>
</dbReference>
<evidence type="ECO:0000256" key="17">
    <source>
        <dbReference type="RuleBase" id="RU000696"/>
    </source>
</evidence>
<dbReference type="InterPro" id="IPR011146">
    <property type="entry name" value="HIT-like"/>
</dbReference>
<dbReference type="GO" id="GO:0006096">
    <property type="term" value="P:glycolytic process"/>
    <property type="evidence" value="ECO:0007669"/>
    <property type="project" value="UniProtKB-KW"/>
</dbReference>
<dbReference type="Pfam" id="PF01230">
    <property type="entry name" value="HIT"/>
    <property type="match status" value="1"/>
</dbReference>
<evidence type="ECO:0000256" key="12">
    <source>
        <dbReference type="ARBA" id="ARBA00022840"/>
    </source>
</evidence>
<keyword evidence="19" id="KW-0732">Signal</keyword>
<dbReference type="FunFam" id="3.40.50.1260:FF:000031">
    <property type="entry name" value="Phosphoglycerate kinase 1"/>
    <property type="match status" value="1"/>
</dbReference>
<evidence type="ECO:0000256" key="1">
    <source>
        <dbReference type="ARBA" id="ARBA00000642"/>
    </source>
</evidence>
<feature type="short sequence motif" description="Histidine triad motif" evidence="15">
    <location>
        <begin position="1155"/>
        <end position="1159"/>
    </location>
</feature>
<comment type="pathway">
    <text evidence="4 16">Carbohydrate degradation; glycolysis; pyruvate from D-glyceraldehyde 3-phosphate: step 2/5.</text>
</comment>
<evidence type="ECO:0000256" key="3">
    <source>
        <dbReference type="ARBA" id="ARBA00004496"/>
    </source>
</evidence>
<comment type="catalytic activity">
    <reaction evidence="1 16">
        <text>(2R)-3-phosphoglycerate + ATP = (2R)-3-phospho-glyceroyl phosphate + ADP</text>
        <dbReference type="Rhea" id="RHEA:14801"/>
        <dbReference type="ChEBI" id="CHEBI:30616"/>
        <dbReference type="ChEBI" id="CHEBI:57604"/>
        <dbReference type="ChEBI" id="CHEBI:58272"/>
        <dbReference type="ChEBI" id="CHEBI:456216"/>
        <dbReference type="EC" id="2.7.2.3"/>
    </reaction>
</comment>
<sequence>MLLWILLLADQALHSASARQAPDGAEVVSACFFAYVLKLDMPGSNHHTIRASDFQRKAAGFYADAGSPPPLLEAYWILALPEHFQEAVLKECPAMVVLAYFVGAESKMYTEPPMAAELSNIGFSLLQRMERRTQDLIRESWPIDAALNRIKAVQESIQRLKETPLPSAGLLDLVLAYCKEDLQWLQVALPQWLQGPTRLFIYEKCGQAAELGSLPAHIKVLREQVVDGPPGGRKDECSAYLTHLSKIVTKDVALYTLFLQADALNHVWPYYLHLVMRTMQLRSLDVAFLHLGQSRMVASTSECKRAIFKQVLGREQRQMATGYCCAQFLVRQDLILGNREVWPRALKAMDEPLPVGCEHVRRGSGMHCLVFESIWHAMFGFPESFTPRAEDVTLPSCLRIPETDESDLPDGLRSTFYLERATGDDDISWLEKLMAKESEDMSGARCGGQMKQPKGELTQEEWCIPPGFHSTPELKETIKFWQKCAIVQHTERGMKVPSRMKTLEDPSKCAKKTYPRKEVQDLFKFIKTMNKQATKRTGQFLKQLEKKEGKETKRETLLKQVKDVDELMNEELRNARKFVERQELFEKKYMIGSKLGEQGPKKNALILIEQSDIQMAWVDEAWQRFANLDFPFSRKKLAMGKMTLKEVDVRDKRVLIRVDFNVPQDKNDPSVITNTQRIDGAMPTIRHCLKKGAKSVVLCSHLGRPDGQVVEKYSLAPVAKAVETILEQKVVFLKDCVGSEVEAACADPEPGSVILLENLRFHIEEEGKNEAKEKADPEKVKEFRASLAKLGDVYVNDAFGTAHRAHSSMLGEGFPLRVAGFLMGKELASFGKVLNKPRRPVLAILGGAKVSDKIQLIKNMLDKVDIMIIGGGMAYTFLKVNDEMKIGNSLFDEEGSKIVPDIMEKAKEKGVEIVLPVDFVVSSEFGEKGEIKTVTKAEGIPEGFMGLDCGPESQSLNRKAVKKAKTIIWNGPMGVFEMASFEAGTKVLMDDVVAATKRGTTSIIGGGDTATCCKKYETEAKVTHCSTGGGASLELLEGKDLPGVAALSEKAPSTSDYSDDNIFSKIIDGTIPCFKIFETEDTLAFLDAFPKTKGHSVLILKRKGFTSLESMPPDAAAAFLSELPRLCKTVKRATGCQAVNVISNLGADAGQMVFHPHVHVVPRYKDDNMLTMGPSSTDMIDKEQATETANEMKNALRSIRSKPNRTSQELQALRAENETLKEKLAALEPLVEAARVIQSICLRHPHTEATRNRKESIRIARHFQRRLQAFSPT</sequence>
<feature type="coiled-coil region" evidence="18">
    <location>
        <begin position="1182"/>
        <end position="1230"/>
    </location>
</feature>
<evidence type="ECO:0000256" key="8">
    <source>
        <dbReference type="ARBA" id="ARBA00022679"/>
    </source>
</evidence>
<evidence type="ECO:0000256" key="19">
    <source>
        <dbReference type="SAM" id="SignalP"/>
    </source>
</evidence>
<proteinExistence type="inferred from homology"/>
<comment type="subcellular location">
    <subcellularLocation>
        <location evidence="3">Cytoplasm</location>
    </subcellularLocation>
</comment>
<dbReference type="Proteomes" id="UP001152797">
    <property type="component" value="Unassembled WGS sequence"/>
</dbReference>
<dbReference type="PRINTS" id="PR00477">
    <property type="entry name" value="PHGLYCKINASE"/>
</dbReference>
<comment type="subunit">
    <text evidence="6 17">Monomer.</text>
</comment>
<dbReference type="InterPro" id="IPR001576">
    <property type="entry name" value="Phosphoglycerate_kinase"/>
</dbReference>
<keyword evidence="23" id="KW-1185">Reference proteome</keyword>
<dbReference type="EMBL" id="CAMXCT030000456">
    <property type="protein sequence ID" value="CAL4766387.1"/>
    <property type="molecule type" value="Genomic_DNA"/>
</dbReference>
<dbReference type="HAMAP" id="MF_00145">
    <property type="entry name" value="Phosphoglyc_kinase"/>
    <property type="match status" value="1"/>
</dbReference>
<dbReference type="SUPFAM" id="SSF54197">
    <property type="entry name" value="HIT-like"/>
    <property type="match status" value="1"/>
</dbReference>
<keyword evidence="9" id="KW-0479">Metal-binding</keyword>
<feature type="domain" description="HIT" evidence="20">
    <location>
        <begin position="1062"/>
        <end position="1170"/>
    </location>
</feature>
<dbReference type="Gene3D" id="3.30.428.10">
    <property type="entry name" value="HIT-like"/>
    <property type="match status" value="1"/>
</dbReference>
<keyword evidence="11 16" id="KW-0418">Kinase</keyword>
<evidence type="ECO:0000256" key="18">
    <source>
        <dbReference type="SAM" id="Coils"/>
    </source>
</evidence>
<dbReference type="Gene3D" id="3.40.50.1260">
    <property type="entry name" value="Phosphoglycerate kinase, N-terminal domain"/>
    <property type="match status" value="3"/>
</dbReference>
<keyword evidence="10" id="KW-0547">Nucleotide-binding</keyword>
<protein>
    <recommendedName>
        <fullName evidence="7 16">Phosphoglycerate kinase</fullName>
        <ecNumber evidence="7 16">2.7.2.3</ecNumber>
    </recommendedName>
</protein>
<evidence type="ECO:0000256" key="10">
    <source>
        <dbReference type="ARBA" id="ARBA00022741"/>
    </source>
</evidence>
<organism evidence="21">
    <name type="scientific">Cladocopium goreaui</name>
    <dbReference type="NCBI Taxonomy" id="2562237"/>
    <lineage>
        <taxon>Eukaryota</taxon>
        <taxon>Sar</taxon>
        <taxon>Alveolata</taxon>
        <taxon>Dinophyceae</taxon>
        <taxon>Suessiales</taxon>
        <taxon>Symbiodiniaceae</taxon>
        <taxon>Cladocopium</taxon>
    </lineage>
</organism>
<dbReference type="OrthoDB" id="275353at2759"/>
<evidence type="ECO:0000256" key="15">
    <source>
        <dbReference type="PROSITE-ProRule" id="PRU00464"/>
    </source>
</evidence>
<dbReference type="InterPro" id="IPR036265">
    <property type="entry name" value="HIT-like_sf"/>
</dbReference>
<gene>
    <name evidence="21" type="ORF">C1SCF055_LOCUS7057</name>
</gene>
<evidence type="ECO:0000256" key="6">
    <source>
        <dbReference type="ARBA" id="ARBA00011245"/>
    </source>
</evidence>
<keyword evidence="13" id="KW-0460">Magnesium</keyword>
<dbReference type="PROSITE" id="PS00111">
    <property type="entry name" value="PGLYCERATE_KINASE"/>
    <property type="match status" value="1"/>
</dbReference>
<dbReference type="EC" id="2.7.2.3" evidence="7 16"/>
<dbReference type="InterPro" id="IPR015911">
    <property type="entry name" value="Phosphoglycerate_kinase_CS"/>
</dbReference>
<keyword evidence="14" id="KW-0324">Glycolysis</keyword>
<comment type="similarity">
    <text evidence="5 16">Belongs to the phosphoglycerate kinase family.</text>
</comment>
<evidence type="ECO:0000259" key="20">
    <source>
        <dbReference type="PROSITE" id="PS51084"/>
    </source>
</evidence>
<dbReference type="AlphaFoldDB" id="A0A9P1BUX7"/>
<evidence type="ECO:0000256" key="13">
    <source>
        <dbReference type="ARBA" id="ARBA00022842"/>
    </source>
</evidence>
<keyword evidence="8 16" id="KW-0808">Transferase</keyword>
<dbReference type="Pfam" id="PF00162">
    <property type="entry name" value="PGK"/>
    <property type="match status" value="1"/>
</dbReference>
<dbReference type="EMBL" id="CAMXCT010000456">
    <property type="protein sequence ID" value="CAI3979075.1"/>
    <property type="molecule type" value="Genomic_DNA"/>
</dbReference>
<evidence type="ECO:0000256" key="4">
    <source>
        <dbReference type="ARBA" id="ARBA00004838"/>
    </source>
</evidence>
<reference evidence="21" key="1">
    <citation type="submission" date="2022-10" db="EMBL/GenBank/DDBJ databases">
        <authorList>
            <person name="Chen Y."/>
            <person name="Dougan E. K."/>
            <person name="Chan C."/>
            <person name="Rhodes N."/>
            <person name="Thang M."/>
        </authorList>
    </citation>
    <scope>NUCLEOTIDE SEQUENCE</scope>
</reference>
<evidence type="ECO:0000256" key="11">
    <source>
        <dbReference type="ARBA" id="ARBA00022777"/>
    </source>
</evidence>
<evidence type="ECO:0000256" key="9">
    <source>
        <dbReference type="ARBA" id="ARBA00022723"/>
    </source>
</evidence>
<reference evidence="22 23" key="2">
    <citation type="submission" date="2024-05" db="EMBL/GenBank/DDBJ databases">
        <authorList>
            <person name="Chen Y."/>
            <person name="Shah S."/>
            <person name="Dougan E. K."/>
            <person name="Thang M."/>
            <person name="Chan C."/>
        </authorList>
    </citation>
    <scope>NUCLEOTIDE SEQUENCE [LARGE SCALE GENOMIC DNA]</scope>
</reference>
<dbReference type="SUPFAM" id="SSF53748">
    <property type="entry name" value="Phosphoglycerate kinase"/>
    <property type="match status" value="1"/>
</dbReference>
<name>A0A9P1BUX7_9DINO</name>
<dbReference type="GO" id="GO:0046872">
    <property type="term" value="F:metal ion binding"/>
    <property type="evidence" value="ECO:0007669"/>
    <property type="project" value="UniProtKB-KW"/>
</dbReference>
<comment type="caution">
    <text evidence="21">The sequence shown here is derived from an EMBL/GenBank/DDBJ whole genome shotgun (WGS) entry which is preliminary data.</text>
</comment>
<feature type="signal peptide" evidence="19">
    <location>
        <begin position="1"/>
        <end position="18"/>
    </location>
</feature>
<evidence type="ECO:0000256" key="2">
    <source>
        <dbReference type="ARBA" id="ARBA00001946"/>
    </source>
</evidence>
<evidence type="ECO:0000313" key="22">
    <source>
        <dbReference type="EMBL" id="CAL4766387.1"/>
    </source>
</evidence>
<dbReference type="PANTHER" id="PTHR11406">
    <property type="entry name" value="PHOSPHOGLYCERATE KINASE"/>
    <property type="match status" value="1"/>
</dbReference>